<accession>A0ABY6HN87</accession>
<sequence length="110" mass="12911">MTSDGIPLYHTNKNSKICNELFTGFISAITSFASEIFVEKCQCIQMKSFKFTILYHSDPNLIFICRSDAHVSEIKVKFYLNILKRKFLADHQFDLENFKGKMEQFNHLDF</sequence>
<reference evidence="1" key="1">
    <citation type="submission" date="2022-09" db="EMBL/GenBank/DDBJ databases">
        <title>Actin cytoskeleton and complex cell architecture in an #Asgard archaeon.</title>
        <authorList>
            <person name="Ponce Toledo R.I."/>
            <person name="Schleper C."/>
            <person name="Rodrigues Oliveira T."/>
            <person name="Wollweber F."/>
            <person name="Xu J."/>
            <person name="Rittmann S."/>
            <person name="Klingl A."/>
            <person name="Pilhofer M."/>
        </authorList>
    </citation>
    <scope>NUCLEOTIDE SEQUENCE</scope>
    <source>
        <strain evidence="1">B-35</strain>
    </source>
</reference>
<evidence type="ECO:0000313" key="2">
    <source>
        <dbReference type="Proteomes" id="UP001208689"/>
    </source>
</evidence>
<organism evidence="1 2">
    <name type="scientific">Candidatus Lokiarchaeum ossiferum</name>
    <dbReference type="NCBI Taxonomy" id="2951803"/>
    <lineage>
        <taxon>Archaea</taxon>
        <taxon>Promethearchaeati</taxon>
        <taxon>Promethearchaeota</taxon>
        <taxon>Promethearchaeia</taxon>
        <taxon>Promethearchaeales</taxon>
        <taxon>Promethearchaeaceae</taxon>
        <taxon>Candidatus Lokiarchaeum</taxon>
    </lineage>
</organism>
<gene>
    <name evidence="1" type="ORF">NEF87_001270</name>
</gene>
<name>A0ABY6HN87_9ARCH</name>
<keyword evidence="2" id="KW-1185">Reference proteome</keyword>
<evidence type="ECO:0008006" key="3">
    <source>
        <dbReference type="Google" id="ProtNLM"/>
    </source>
</evidence>
<evidence type="ECO:0000313" key="1">
    <source>
        <dbReference type="EMBL" id="UYP44985.1"/>
    </source>
</evidence>
<dbReference type="EMBL" id="CP104013">
    <property type="protein sequence ID" value="UYP44985.1"/>
    <property type="molecule type" value="Genomic_DNA"/>
</dbReference>
<dbReference type="Proteomes" id="UP001208689">
    <property type="component" value="Chromosome"/>
</dbReference>
<protein>
    <recommendedName>
        <fullName evidence="3">Longin domain-containing protein</fullName>
    </recommendedName>
</protein>
<proteinExistence type="predicted"/>